<sequence>MMLQNKILIKGKWSLHILEQIKAIYNQVIAMLLLLQL</sequence>
<organism evidence="1 2">
    <name type="scientific">Escherichia coli DEC2D</name>
    <dbReference type="NCBI Taxonomy" id="868141"/>
    <lineage>
        <taxon>Bacteria</taxon>
        <taxon>Pseudomonadati</taxon>
        <taxon>Pseudomonadota</taxon>
        <taxon>Gammaproteobacteria</taxon>
        <taxon>Enterobacterales</taxon>
        <taxon>Enterobacteriaceae</taxon>
        <taxon>Escherichia</taxon>
    </lineage>
</organism>
<accession>A0A828TZI2</accession>
<dbReference type="AlphaFoldDB" id="A0A828TZI2"/>
<dbReference type="Proteomes" id="UP000005272">
    <property type="component" value="Unassembled WGS sequence"/>
</dbReference>
<evidence type="ECO:0000313" key="2">
    <source>
        <dbReference type="Proteomes" id="UP000005272"/>
    </source>
</evidence>
<proteinExistence type="predicted"/>
<reference evidence="1 2" key="1">
    <citation type="journal article" date="2012" name="J. Bacteriol.">
        <title>Draft Genome Sequences of the Diarrheagenic Escherichia coli Collection.</title>
        <authorList>
            <person name="Hazen T.H."/>
            <person name="Sahl J.W."/>
            <person name="Redman J.C."/>
            <person name="Morris C.R."/>
            <person name="Daugherty S.C."/>
            <person name="Chibucos M.C."/>
            <person name="Sengamalay N.A."/>
            <person name="Fraser-Liggett C.M."/>
            <person name="Steinsland H."/>
            <person name="Whittam T.S."/>
            <person name="Whittam B."/>
            <person name="Manning S.D."/>
            <person name="Rasko D.A."/>
        </authorList>
    </citation>
    <scope>NUCLEOTIDE SEQUENCE [LARGE SCALE GENOMIC DNA]</scope>
    <source>
        <strain evidence="1 2">DEC2D</strain>
    </source>
</reference>
<name>A0A828TZI2_ECOLX</name>
<protein>
    <submittedName>
        <fullName evidence="1">Uncharacterized protein</fullName>
    </submittedName>
</protein>
<gene>
    <name evidence="1" type="ORF">ECDEC2D_4761</name>
</gene>
<dbReference type="EMBL" id="AIFC01000044">
    <property type="protein sequence ID" value="EHU37575.1"/>
    <property type="molecule type" value="Genomic_DNA"/>
</dbReference>
<comment type="caution">
    <text evidence="1">The sequence shown here is derived from an EMBL/GenBank/DDBJ whole genome shotgun (WGS) entry which is preliminary data.</text>
</comment>
<evidence type="ECO:0000313" key="1">
    <source>
        <dbReference type="EMBL" id="EHU37575.1"/>
    </source>
</evidence>